<evidence type="ECO:0000256" key="3">
    <source>
        <dbReference type="ARBA" id="ARBA00022630"/>
    </source>
</evidence>
<dbReference type="PIRSF" id="PIRSF006091">
    <property type="entry name" value="E_trnsport_RnfG"/>
    <property type="match status" value="1"/>
</dbReference>
<name>A0A1S8TWV3_9CLOT</name>
<dbReference type="GO" id="GO:0022900">
    <property type="term" value="P:electron transport chain"/>
    <property type="evidence" value="ECO:0007669"/>
    <property type="project" value="UniProtKB-UniRule"/>
</dbReference>
<gene>
    <name evidence="6 9" type="primary">rnfG</name>
    <name evidence="9" type="ORF">CLPUN_03760</name>
</gene>
<evidence type="ECO:0000313" key="9">
    <source>
        <dbReference type="EMBL" id="OOM82237.1"/>
    </source>
</evidence>
<keyword evidence="4 6" id="KW-0288">FMN</keyword>
<keyword evidence="10" id="KW-1185">Reference proteome</keyword>
<organism evidence="9 10">
    <name type="scientific">Clostridium puniceum</name>
    <dbReference type="NCBI Taxonomy" id="29367"/>
    <lineage>
        <taxon>Bacteria</taxon>
        <taxon>Bacillati</taxon>
        <taxon>Bacillota</taxon>
        <taxon>Clostridia</taxon>
        <taxon>Eubacteriales</taxon>
        <taxon>Clostridiaceae</taxon>
        <taxon>Clostridium</taxon>
    </lineage>
</organism>
<comment type="caution">
    <text evidence="9">The sequence shown here is derived from an EMBL/GenBank/DDBJ whole genome shotgun (WGS) entry which is preliminary data.</text>
</comment>
<comment type="subunit">
    <text evidence="6">The complex is composed of six subunits: RnfA, RnfB, RnfC, RnfD, RnfE and RnfG.</text>
</comment>
<reference evidence="9 10" key="1">
    <citation type="submission" date="2016-05" db="EMBL/GenBank/DDBJ databases">
        <title>Microbial solvent formation.</title>
        <authorList>
            <person name="Poehlein A."/>
            <person name="Montoya Solano J.D."/>
            <person name="Flitsch S."/>
            <person name="Krabben P."/>
            <person name="Duerre P."/>
            <person name="Daniel R."/>
        </authorList>
    </citation>
    <scope>NUCLEOTIDE SEQUENCE [LARGE SCALE GENOMIC DNA]</scope>
    <source>
        <strain evidence="9 10">DSM 2619</strain>
    </source>
</reference>
<dbReference type="PANTHER" id="PTHR36118">
    <property type="entry name" value="ION-TRANSLOCATING OXIDOREDUCTASE COMPLEX SUBUNIT G"/>
    <property type="match status" value="1"/>
</dbReference>
<dbReference type="EC" id="7.-.-.-" evidence="6"/>
<comment type="similarity">
    <text evidence="6">Belongs to the RnfG family.</text>
</comment>
<dbReference type="Proteomes" id="UP000190890">
    <property type="component" value="Unassembled WGS sequence"/>
</dbReference>
<dbReference type="HAMAP" id="MF_00479">
    <property type="entry name" value="RsxG_RnfG"/>
    <property type="match status" value="1"/>
</dbReference>
<feature type="domain" description="FMN-binding" evidence="8">
    <location>
        <begin position="94"/>
        <end position="182"/>
    </location>
</feature>
<keyword evidence="1 6" id="KW-0813">Transport</keyword>
<dbReference type="STRING" id="29367.CLPUN_03760"/>
<dbReference type="Pfam" id="PF04205">
    <property type="entry name" value="FMN_bind"/>
    <property type="match status" value="1"/>
</dbReference>
<keyword evidence="6" id="KW-1278">Translocase</keyword>
<sequence length="189" mass="20194">MSDTHAHVNKEESIFKVAVNLILACLVSGVIIGLVYFVTAPIAVEKNEMTKQQAMKELVTDAESFKEVQGKSEWFAAEKGGKVIAYVVPSETKGYGGAIKMLVAATPDGKIIDYNILSANETPGLGDNAAKEPFKSQFKGKKIDDLIVVKDPSNKENIQAMTGATISSRAVTKGIKEAAETVVQFTGGK</sequence>
<dbReference type="GO" id="GO:0005886">
    <property type="term" value="C:plasma membrane"/>
    <property type="evidence" value="ECO:0007669"/>
    <property type="project" value="UniProtKB-SubCell"/>
</dbReference>
<feature type="transmembrane region" description="Helical" evidence="7">
    <location>
        <begin position="20"/>
        <end position="44"/>
    </location>
</feature>
<dbReference type="EMBL" id="LZZM01000022">
    <property type="protein sequence ID" value="OOM82237.1"/>
    <property type="molecule type" value="Genomic_DNA"/>
</dbReference>
<dbReference type="SMART" id="SM00900">
    <property type="entry name" value="FMN_bind"/>
    <property type="match status" value="1"/>
</dbReference>
<dbReference type="GO" id="GO:0010181">
    <property type="term" value="F:FMN binding"/>
    <property type="evidence" value="ECO:0007669"/>
    <property type="project" value="InterPro"/>
</dbReference>
<keyword evidence="2 6" id="KW-0597">Phosphoprotein</keyword>
<keyword evidence="6" id="KW-1003">Cell membrane</keyword>
<feature type="modified residue" description="FMN phosphoryl threonine" evidence="6">
    <location>
        <position position="165"/>
    </location>
</feature>
<dbReference type="AlphaFoldDB" id="A0A1S8TWV3"/>
<evidence type="ECO:0000256" key="2">
    <source>
        <dbReference type="ARBA" id="ARBA00022553"/>
    </source>
</evidence>
<dbReference type="OrthoDB" id="9794010at2"/>
<dbReference type="RefSeq" id="WP_077845681.1">
    <property type="nucleotide sequence ID" value="NZ_LZZM01000022.1"/>
</dbReference>
<evidence type="ECO:0000256" key="4">
    <source>
        <dbReference type="ARBA" id="ARBA00022643"/>
    </source>
</evidence>
<comment type="cofactor">
    <cofactor evidence="6">
        <name>FMN</name>
        <dbReference type="ChEBI" id="CHEBI:58210"/>
    </cofactor>
</comment>
<evidence type="ECO:0000256" key="7">
    <source>
        <dbReference type="SAM" id="Phobius"/>
    </source>
</evidence>
<keyword evidence="6 7" id="KW-0472">Membrane</keyword>
<evidence type="ECO:0000256" key="6">
    <source>
        <dbReference type="HAMAP-Rule" id="MF_00479"/>
    </source>
</evidence>
<dbReference type="PANTHER" id="PTHR36118:SF1">
    <property type="entry name" value="ION-TRANSLOCATING OXIDOREDUCTASE COMPLEX SUBUNIT G"/>
    <property type="match status" value="1"/>
</dbReference>
<dbReference type="NCBIfam" id="TIGR01947">
    <property type="entry name" value="rnfG"/>
    <property type="match status" value="1"/>
</dbReference>
<comment type="subcellular location">
    <subcellularLocation>
        <location evidence="6">Cell membrane</location>
        <topology evidence="6">Single-pass membrane protein</topology>
    </subcellularLocation>
</comment>
<comment type="function">
    <text evidence="6">Part of a membrane-bound complex that couples electron transfer with translocation of ions across the membrane.</text>
</comment>
<accession>A0A1S8TWV3</accession>
<dbReference type="InterPro" id="IPR010209">
    <property type="entry name" value="Ion_transpt_RnfG/RsxG"/>
</dbReference>
<keyword evidence="5 6" id="KW-0249">Electron transport</keyword>
<keyword evidence="6 7" id="KW-0812">Transmembrane</keyword>
<evidence type="ECO:0000256" key="1">
    <source>
        <dbReference type="ARBA" id="ARBA00022448"/>
    </source>
</evidence>
<keyword evidence="6 7" id="KW-1133">Transmembrane helix</keyword>
<keyword evidence="3 6" id="KW-0285">Flavoprotein</keyword>
<dbReference type="InterPro" id="IPR007329">
    <property type="entry name" value="FMN-bd"/>
</dbReference>
<dbReference type="GO" id="GO:0009055">
    <property type="term" value="F:electron transfer activity"/>
    <property type="evidence" value="ECO:0007669"/>
    <property type="project" value="InterPro"/>
</dbReference>
<protein>
    <recommendedName>
        <fullName evidence="6">Ion-translocating oxidoreductase complex subunit G</fullName>
        <ecNumber evidence="6">7.-.-.-</ecNumber>
    </recommendedName>
    <alternativeName>
        <fullName evidence="6">Rnf electron transport complex subunit G</fullName>
    </alternativeName>
</protein>
<evidence type="ECO:0000259" key="8">
    <source>
        <dbReference type="SMART" id="SM00900"/>
    </source>
</evidence>
<evidence type="ECO:0000313" key="10">
    <source>
        <dbReference type="Proteomes" id="UP000190890"/>
    </source>
</evidence>
<proteinExistence type="inferred from homology"/>
<evidence type="ECO:0000256" key="5">
    <source>
        <dbReference type="ARBA" id="ARBA00022982"/>
    </source>
</evidence>